<evidence type="ECO:0000313" key="4">
    <source>
        <dbReference type="EMBL" id="JAT73114.1"/>
    </source>
</evidence>
<dbReference type="Gene3D" id="2.160.10.10">
    <property type="entry name" value="Hexapeptide repeat proteins"/>
    <property type="match status" value="1"/>
</dbReference>
<feature type="region of interest" description="Disordered" evidence="3">
    <location>
        <begin position="229"/>
        <end position="261"/>
    </location>
</feature>
<proteinExistence type="inferred from homology"/>
<dbReference type="InterPro" id="IPR050484">
    <property type="entry name" value="Transf_Hexapept/Carb_Anhydrase"/>
</dbReference>
<dbReference type="InterPro" id="IPR047324">
    <property type="entry name" value="LbH_gamma_CA-like"/>
</dbReference>
<dbReference type="PANTHER" id="PTHR13061">
    <property type="entry name" value="DYNACTIN SUBUNIT P25"/>
    <property type="match status" value="1"/>
</dbReference>
<evidence type="ECO:0008006" key="5">
    <source>
        <dbReference type="Google" id="ProtNLM"/>
    </source>
</evidence>
<name>A0A1D2A1R6_AUXPR</name>
<comment type="similarity">
    <text evidence="1">Belongs to the gamma-class carbonic anhydrase family.</text>
</comment>
<dbReference type="SUPFAM" id="SSF51161">
    <property type="entry name" value="Trimeric LpxA-like enzymes"/>
    <property type="match status" value="1"/>
</dbReference>
<protein>
    <recommendedName>
        <fullName evidence="5">Gamma carbonic anhydrase 1, mitochondrial</fullName>
    </recommendedName>
</protein>
<evidence type="ECO:0000256" key="1">
    <source>
        <dbReference type="ARBA" id="ARBA00023595"/>
    </source>
</evidence>
<dbReference type="PANTHER" id="PTHR13061:SF50">
    <property type="entry name" value="GAMMA CARBONIC ANHYDRASE 1, MITOCHONDRIAL"/>
    <property type="match status" value="1"/>
</dbReference>
<comment type="subcellular location">
    <subcellularLocation>
        <location evidence="2">Mitochondrion membrane</location>
        <topology evidence="2">Peripheral membrane protein</topology>
        <orientation evidence="2">Matrix side</orientation>
    </subcellularLocation>
</comment>
<dbReference type="InterPro" id="IPR011004">
    <property type="entry name" value="Trimer_LpxA-like_sf"/>
</dbReference>
<organism evidence="4">
    <name type="scientific">Auxenochlorella protothecoides</name>
    <name type="common">Green microalga</name>
    <name type="synonym">Chlorella protothecoides</name>
    <dbReference type="NCBI Taxonomy" id="3075"/>
    <lineage>
        <taxon>Eukaryota</taxon>
        <taxon>Viridiplantae</taxon>
        <taxon>Chlorophyta</taxon>
        <taxon>core chlorophytes</taxon>
        <taxon>Trebouxiophyceae</taxon>
        <taxon>Chlorellales</taxon>
        <taxon>Chlorellaceae</taxon>
        <taxon>Auxenochlorella</taxon>
    </lineage>
</organism>
<accession>A0A1D2A1R6</accession>
<sequence length="261" mass="26613">MAGWLKSLGSVVRSTGKAIDSLGLALQGSLGYRETLSKAQTVLPYAGAKPAIADSVFIAPSASVIGNVTLGSGSSVWYGTVLRGDVNSISVGEKTNIQDNVLVHVAKHNAAHQELPTRIGSSVTVGHGAVIHAATLGDRVVIGMGAVVMDGAVVEPESIVAAGALVTPGTVVPSGQVWAGSPARFLRDLAPGEAEFIAAAAEDYARLAAVHAAENAKGFNAVELDKARREDRAARDPEHDAAQGIARDPETRAVVGVAAST</sequence>
<feature type="compositionally biased region" description="Basic and acidic residues" evidence="3">
    <location>
        <begin position="229"/>
        <end position="251"/>
    </location>
</feature>
<dbReference type="AlphaFoldDB" id="A0A1D2A1R6"/>
<gene>
    <name evidence="4" type="ORF">g.16367</name>
</gene>
<dbReference type="CDD" id="cd04645">
    <property type="entry name" value="LbH_gamma_CA_like"/>
    <property type="match status" value="1"/>
</dbReference>
<evidence type="ECO:0000256" key="3">
    <source>
        <dbReference type="SAM" id="MobiDB-lite"/>
    </source>
</evidence>
<evidence type="ECO:0000256" key="2">
    <source>
        <dbReference type="ARBA" id="ARBA00034694"/>
    </source>
</evidence>
<dbReference type="EMBL" id="GDKF01005508">
    <property type="protein sequence ID" value="JAT73114.1"/>
    <property type="molecule type" value="Transcribed_RNA"/>
</dbReference>
<reference evidence="4" key="1">
    <citation type="submission" date="2015-08" db="EMBL/GenBank/DDBJ databases">
        <authorList>
            <person name="Babu N.S."/>
            <person name="Beckwith C.J."/>
            <person name="Beseler K.G."/>
            <person name="Brison A."/>
            <person name="Carone J.V."/>
            <person name="Caskin T.P."/>
            <person name="Diamond M."/>
            <person name="Durham M.E."/>
            <person name="Foxe J.M."/>
            <person name="Go M."/>
            <person name="Henderson B.A."/>
            <person name="Jones I.B."/>
            <person name="McGettigan J.A."/>
            <person name="Micheletti S.J."/>
            <person name="Nasrallah M.E."/>
            <person name="Ortiz D."/>
            <person name="Piller C.R."/>
            <person name="Privatt S.R."/>
            <person name="Schneider S.L."/>
            <person name="Sharp S."/>
            <person name="Smith T.C."/>
            <person name="Stanton J.D."/>
            <person name="Ullery H.E."/>
            <person name="Wilson R.J."/>
            <person name="Serrano M.G."/>
            <person name="Buck G."/>
            <person name="Lee V."/>
            <person name="Wang Y."/>
            <person name="Carvalho R."/>
            <person name="Voegtly L."/>
            <person name="Shi R."/>
            <person name="Duckworth R."/>
            <person name="Johnson A."/>
            <person name="Loviza R."/>
            <person name="Walstead R."/>
            <person name="Shah Z."/>
            <person name="Kiflezghi M."/>
            <person name="Wade K."/>
            <person name="Ball S.L."/>
            <person name="Bradley K.W."/>
            <person name="Asai D.J."/>
            <person name="Bowman C.A."/>
            <person name="Russell D.A."/>
            <person name="Pope W.H."/>
            <person name="Jacobs-Sera D."/>
            <person name="Hendrix R.W."/>
            <person name="Hatfull G.F."/>
        </authorList>
    </citation>
    <scope>NUCLEOTIDE SEQUENCE</scope>
</reference>
<dbReference type="GO" id="GO:0031966">
    <property type="term" value="C:mitochondrial membrane"/>
    <property type="evidence" value="ECO:0007669"/>
    <property type="project" value="UniProtKB-SubCell"/>
</dbReference>